<evidence type="ECO:0000313" key="2">
    <source>
        <dbReference type="Proteomes" id="UP001434883"/>
    </source>
</evidence>
<reference evidence="1 2" key="1">
    <citation type="submission" date="2021-06" db="EMBL/GenBank/DDBJ databases">
        <authorList>
            <person name="Palmer J.M."/>
        </authorList>
    </citation>
    <scope>NUCLEOTIDE SEQUENCE [LARGE SCALE GENOMIC DNA]</scope>
    <source>
        <strain evidence="1 2">XC_2019</strain>
        <tissue evidence="1">Muscle</tissue>
    </source>
</reference>
<evidence type="ECO:0000313" key="1">
    <source>
        <dbReference type="EMBL" id="MEQ2210072.1"/>
    </source>
</evidence>
<proteinExistence type="predicted"/>
<feature type="non-terminal residue" evidence="1">
    <location>
        <position position="1"/>
    </location>
</feature>
<protein>
    <submittedName>
        <fullName evidence="1">Uncharacterized protein</fullName>
    </submittedName>
</protein>
<accession>A0ABV0RQV6</accession>
<keyword evidence="2" id="KW-1185">Reference proteome</keyword>
<dbReference type="EMBL" id="JAHRIN010052340">
    <property type="protein sequence ID" value="MEQ2210072.1"/>
    <property type="molecule type" value="Genomic_DNA"/>
</dbReference>
<name>A0ABV0RQV6_9TELE</name>
<organism evidence="1 2">
    <name type="scientific">Xenoophorus captivus</name>
    <dbReference type="NCBI Taxonomy" id="1517983"/>
    <lineage>
        <taxon>Eukaryota</taxon>
        <taxon>Metazoa</taxon>
        <taxon>Chordata</taxon>
        <taxon>Craniata</taxon>
        <taxon>Vertebrata</taxon>
        <taxon>Euteleostomi</taxon>
        <taxon>Actinopterygii</taxon>
        <taxon>Neopterygii</taxon>
        <taxon>Teleostei</taxon>
        <taxon>Neoteleostei</taxon>
        <taxon>Acanthomorphata</taxon>
        <taxon>Ovalentaria</taxon>
        <taxon>Atherinomorphae</taxon>
        <taxon>Cyprinodontiformes</taxon>
        <taxon>Goodeidae</taxon>
        <taxon>Xenoophorus</taxon>
    </lineage>
</organism>
<dbReference type="Proteomes" id="UP001434883">
    <property type="component" value="Unassembled WGS sequence"/>
</dbReference>
<gene>
    <name evidence="1" type="ORF">XENOCAPTIV_008014</name>
</gene>
<comment type="caution">
    <text evidence="1">The sequence shown here is derived from an EMBL/GenBank/DDBJ whole genome shotgun (WGS) entry which is preliminary data.</text>
</comment>
<sequence length="1403" mass="154732">EAEQKIAPGVLKHSYIPDVTSIVPTSVPSHGSDITILGSCPKSSSIEGIPSLVNHNFNERWITEYKPFAVTDLEVCTVKIKDRCCIEGAIKGMTTLTPTCPKQAHAPGFPSALECMIIYIGFSEVKLVPSCPSVTRMAGFPSVQKADSKDWEANHEPFWEKLIMNKSPVLLKNNKVKKKCKRSVSLSLSCPSESLIPGFPSKVKPRVTDIETSMGALLSSCSTSKEPLFEPRTKNKQLLHIDNCDRDERKVKGMVSVLSSSPKVSSIRGFPTVPHLKLDYYGTNIVSLLPLCPVTSNISGFPSLEQPNEGWAADVGPLMCGSQRTAQFSTELLPSNTDKSKDMLCLALSCARESLIPGFASIPKPRVTDTEKRGMISLLSSCPKISRIAGFPSFHSPKLWTVSKEPLFEAWMKDKQLLHIDFCGRGKRPVKGMFSILPSCPRISRIEGFPTVPFPKLDYYGTNIVSLLPLCPVTSNIPGFPSLEQPNEGWPTDVGPLMYGSQRTAQFSPKLWTGRKESLFEAQMKDKQLLHIDFCGRGKRQVKGMVSILPSCPRVSRIEGFPTVPFPKLDYYGTNIVSLLPLCPVTSNIPGFPSVEQPNEGWPADVGPLMCGSQRTAQFSTGLLPSNTDKLKDMVCLALSCARESVIPGFASIPKPRVTDAEKRGMVSLSSSCPKISQIAGFPSFHSPELWTVSKEPLFEAQMKDKQLLHIDFCGRGKRPVKGMVSILSSCPRVSRIEGFPTVPFPKLDYYGTNIVSLLPLCPVTSNIPGFPSLEQPNEGWAADVGPLMYGSQRTAQFSTGLLPSNTDKSKDMLCLALSCARESLIPGFASIPKPRVTDTEKRGMVSLLSSCPKISRIAGFPSFHSLKLWTVSKEPLFEAWMKDKQLLHIDFCGSGKRPVKGMVSILPSCPRVSRIEGFPTVPFPKLDYYGTNIVSLLPLCPVTSNIPGFPSLEQPNEGWPADVGPLMYGSQRTAQFSPKLWTGRKESLFEAQMKDKQLFLIDHCDKDKRQVKGMVSLLPSCPKISSIKGFASVPHPKLEYYKLNVFSLLPLCPVTSSIPGFPSLEQQNEEVWTDGVGSLMYKSQRTIQFPFDFSPSNTAKTEDMLCLVPACPKESLIHGFPSITQCIVSSLKPEEPSKPKLKSSMEPSMKNFVPCCSSTSCIKGFASLTTVPSTEWLSDMKLILMKPQVKHKIISIPEQEQLDFYSRKGMLPLVTSCPKKTRIYGFASAQKVSRPPDMVSLYTSSPCVSVVLGFPSARRLSSESAETHTWKTKNIVLFEKKQKEKTLTAIFPGLLHLTQEIKCMVTIASSCPRMAVIPGFANFLQVKTADVKKMGTSQLSPTETHSQSNLKAKRRNVPISSVRCQSTELSNGKTCTVFSINISHYKLVFGLLYLKYFIWLMF</sequence>